<gene>
    <name evidence="1" type="ORF">An15g06090</name>
</gene>
<reference evidence="1" key="2">
    <citation type="submission" date="2025-08" db="UniProtKB">
        <authorList>
            <consortium name="RefSeq"/>
        </authorList>
    </citation>
    <scope>IDENTIFICATION</scope>
</reference>
<proteinExistence type="predicted"/>
<dbReference type="AlphaFoldDB" id="A0AAJ8BUE8"/>
<sequence>MESDAFRDGCIPINYPLYPTVLMWETSVSSRFEAANQGYDITYIDHSLLCRYDQISRGPPHQPLCSIAPLNLQRARYDIAPDYEASPKIEWSPKLISQLCIGITPIVPAKKRIDKGDMESKNMTLKTSERINVEANRSELCRQLTTPIKTVVYLAKEGECDPGKKRK</sequence>
<dbReference type="GeneID" id="84593238"/>
<organism evidence="1">
    <name type="scientific">Aspergillus niger</name>
    <dbReference type="NCBI Taxonomy" id="5061"/>
    <lineage>
        <taxon>Eukaryota</taxon>
        <taxon>Fungi</taxon>
        <taxon>Dikarya</taxon>
        <taxon>Ascomycota</taxon>
        <taxon>Pezizomycotina</taxon>
        <taxon>Eurotiomycetes</taxon>
        <taxon>Eurotiomycetidae</taxon>
        <taxon>Eurotiales</taxon>
        <taxon>Aspergillaceae</taxon>
        <taxon>Aspergillus</taxon>
        <taxon>Aspergillus subgen. Circumdati</taxon>
    </lineage>
</organism>
<protein>
    <submittedName>
        <fullName evidence="1">Uncharacterized protein</fullName>
    </submittedName>
</protein>
<dbReference type="KEGG" id="ang:An15g06090"/>
<evidence type="ECO:0000313" key="1">
    <source>
        <dbReference type="RefSeq" id="XP_059602596.1"/>
    </source>
</evidence>
<dbReference type="VEuPathDB" id="FungiDB:An15g06090"/>
<dbReference type="RefSeq" id="XP_059602596.1">
    <property type="nucleotide sequence ID" value="XM_059744746.1"/>
</dbReference>
<accession>A0AAJ8BUE8</accession>
<reference evidence="1" key="1">
    <citation type="submission" date="2025-02" db="EMBL/GenBank/DDBJ databases">
        <authorList>
            <consortium name="NCBI Genome Project"/>
        </authorList>
    </citation>
    <scope>NUCLEOTIDE SEQUENCE</scope>
</reference>
<name>A0AAJ8BUE8_ASPNG</name>